<keyword evidence="1" id="KW-1133">Transmembrane helix</keyword>
<name>W4Q3T5_9BACI</name>
<feature type="transmembrane region" description="Helical" evidence="1">
    <location>
        <begin position="6"/>
        <end position="22"/>
    </location>
</feature>
<evidence type="ECO:0000313" key="3">
    <source>
        <dbReference type="Proteomes" id="UP000018890"/>
    </source>
</evidence>
<accession>W4Q3T5</accession>
<keyword evidence="1" id="KW-0812">Transmembrane</keyword>
<evidence type="ECO:0000256" key="1">
    <source>
        <dbReference type="SAM" id="Phobius"/>
    </source>
</evidence>
<keyword evidence="1" id="KW-0472">Membrane</keyword>
<dbReference type="STRING" id="1236970.JCM9140_2726"/>
<keyword evidence="3" id="KW-1185">Reference proteome</keyword>
<proteinExistence type="predicted"/>
<protein>
    <submittedName>
        <fullName evidence="2">Uncharacterized protein</fullName>
    </submittedName>
</protein>
<feature type="transmembrane region" description="Helical" evidence="1">
    <location>
        <begin position="42"/>
        <end position="60"/>
    </location>
</feature>
<comment type="caution">
    <text evidence="2">The sequence shown here is derived from an EMBL/GenBank/DDBJ whole genome shotgun (WGS) entry which is preliminary data.</text>
</comment>
<dbReference type="EMBL" id="BAUT01000029">
    <property type="protein sequence ID" value="GAE26642.1"/>
    <property type="molecule type" value="Genomic_DNA"/>
</dbReference>
<dbReference type="Proteomes" id="UP000018890">
    <property type="component" value="Unassembled WGS sequence"/>
</dbReference>
<gene>
    <name evidence="2" type="ORF">JCM9140_2726</name>
</gene>
<organism evidence="2 3">
    <name type="scientific">Halalkalibacter wakoensis JCM 9140</name>
    <dbReference type="NCBI Taxonomy" id="1236970"/>
    <lineage>
        <taxon>Bacteria</taxon>
        <taxon>Bacillati</taxon>
        <taxon>Bacillota</taxon>
        <taxon>Bacilli</taxon>
        <taxon>Bacillales</taxon>
        <taxon>Bacillaceae</taxon>
        <taxon>Halalkalibacter</taxon>
    </lineage>
</organism>
<reference evidence="2" key="1">
    <citation type="journal article" date="2014" name="Genome Announc.">
        <title>Draft Genome Sequences of Three Alkaliphilic Bacillus Strains, Bacillus wakoensis JCM 9140T, Bacillus akibai JCM 9157T, and Bacillus hemicellulosilyticus JCM 9152T.</title>
        <authorList>
            <person name="Yuki M."/>
            <person name="Oshima K."/>
            <person name="Suda W."/>
            <person name="Oshida Y."/>
            <person name="Kitamura K."/>
            <person name="Iida T."/>
            <person name="Hattori M."/>
            <person name="Ohkuma M."/>
        </authorList>
    </citation>
    <scope>NUCLEOTIDE SEQUENCE [LARGE SCALE GENOMIC DNA]</scope>
    <source>
        <strain evidence="2">JCM 9140</strain>
    </source>
</reference>
<evidence type="ECO:0000313" key="2">
    <source>
        <dbReference type="EMBL" id="GAE26642.1"/>
    </source>
</evidence>
<sequence>MAWVIGIGFIILAMVWFAMEVATYEDKGKGFRSFFKTFKTSFIFIVALFVIGGVIYYGFIH</sequence>
<dbReference type="RefSeq" id="WP_034746630.1">
    <property type="nucleotide sequence ID" value="NZ_BAUT01000029.1"/>
</dbReference>
<dbReference type="AlphaFoldDB" id="W4Q3T5"/>